<organism evidence="1 2">
    <name type="scientific">Crenobacter oryzisoli</name>
    <dbReference type="NCBI Taxonomy" id="3056844"/>
    <lineage>
        <taxon>Bacteria</taxon>
        <taxon>Pseudomonadati</taxon>
        <taxon>Pseudomonadota</taxon>
        <taxon>Betaproteobacteria</taxon>
        <taxon>Neisseriales</taxon>
        <taxon>Neisseriaceae</taxon>
        <taxon>Crenobacter</taxon>
    </lineage>
</organism>
<name>A0ABT7XTI7_9NEIS</name>
<gene>
    <name evidence="1" type="ORF">QU481_19750</name>
</gene>
<dbReference type="Pfam" id="PF14518">
    <property type="entry name" value="Haem_oxygenas_2"/>
    <property type="match status" value="1"/>
</dbReference>
<accession>A0ABT7XTI7</accession>
<dbReference type="Proteomes" id="UP001168540">
    <property type="component" value="Unassembled WGS sequence"/>
</dbReference>
<evidence type="ECO:0000313" key="2">
    <source>
        <dbReference type="Proteomes" id="UP001168540"/>
    </source>
</evidence>
<dbReference type="RefSeq" id="WP_289831712.1">
    <property type="nucleotide sequence ID" value="NZ_JAUEDK010000052.1"/>
</dbReference>
<dbReference type="EMBL" id="JAUEDK010000052">
    <property type="protein sequence ID" value="MDN0077083.1"/>
    <property type="molecule type" value="Genomic_DNA"/>
</dbReference>
<proteinExistence type="predicted"/>
<dbReference type="SUPFAM" id="SSF48613">
    <property type="entry name" value="Heme oxygenase-like"/>
    <property type="match status" value="1"/>
</dbReference>
<comment type="caution">
    <text evidence="1">The sequence shown here is derived from an EMBL/GenBank/DDBJ whole genome shotgun (WGS) entry which is preliminary data.</text>
</comment>
<evidence type="ECO:0000313" key="1">
    <source>
        <dbReference type="EMBL" id="MDN0077083.1"/>
    </source>
</evidence>
<dbReference type="Gene3D" id="1.20.910.10">
    <property type="entry name" value="Heme oxygenase-like"/>
    <property type="match status" value="1"/>
</dbReference>
<reference evidence="1" key="1">
    <citation type="submission" date="2023-06" db="EMBL/GenBank/DDBJ databases">
        <authorList>
            <person name="Zhang S."/>
        </authorList>
    </citation>
    <scope>NUCLEOTIDE SEQUENCE</scope>
    <source>
        <strain evidence="1">SG2303</strain>
    </source>
</reference>
<sequence length="260" mass="29598">MNKQFVREGALMDIASYPTWTRELVEACSDSKQHVVQHELFKAMRDASLDTAAARQFLIGVWPMIDQFPQYMAINLLKIRYGEHPGQEMARRYLVRNIRVEQNHADHWLAWAKASGVSRAELIEGKVPVGIVSLSHWCWHTCERESLAVAMAATNYAIEGATGEWASLVCSCDNYEHSFAPLSRKKAMKWLHLHAHYDDKHPWEALEIIVTLLGLDPATREVDKLRRTICTSYDYMRMTLDHSLFAGTTTRVAPSALQAA</sequence>
<dbReference type="InterPro" id="IPR016084">
    <property type="entry name" value="Haem_Oase-like_multi-hlx"/>
</dbReference>
<keyword evidence="2" id="KW-1185">Reference proteome</keyword>
<protein>
    <submittedName>
        <fullName evidence="1">Iron-containing redox enzyme family protein</fullName>
    </submittedName>
</protein>